<feature type="transmembrane region" description="Helical" evidence="8">
    <location>
        <begin position="227"/>
        <end position="249"/>
    </location>
</feature>
<dbReference type="STRING" id="1121877.FEAC_23310"/>
<feature type="transmembrane region" description="Helical" evidence="8">
    <location>
        <begin position="194"/>
        <end position="215"/>
    </location>
</feature>
<feature type="transmembrane region" description="Helical" evidence="8">
    <location>
        <begin position="261"/>
        <end position="280"/>
    </location>
</feature>
<dbReference type="OrthoDB" id="7375466at2"/>
<feature type="domain" description="Major facilitator superfamily (MFS) profile" evidence="9">
    <location>
        <begin position="30"/>
        <end position="505"/>
    </location>
</feature>
<evidence type="ECO:0000256" key="7">
    <source>
        <dbReference type="SAM" id="MobiDB-lite"/>
    </source>
</evidence>
<feature type="transmembrane region" description="Helical" evidence="8">
    <location>
        <begin position="71"/>
        <end position="90"/>
    </location>
</feature>
<dbReference type="eggNOG" id="COG0477">
    <property type="taxonomic scope" value="Bacteria"/>
</dbReference>
<dbReference type="SUPFAM" id="SSF103473">
    <property type="entry name" value="MFS general substrate transporter"/>
    <property type="match status" value="1"/>
</dbReference>
<dbReference type="CDD" id="cd17321">
    <property type="entry name" value="MFS_MMR_MDR_like"/>
    <property type="match status" value="1"/>
</dbReference>
<feature type="transmembrane region" description="Helical" evidence="8">
    <location>
        <begin position="373"/>
        <end position="391"/>
    </location>
</feature>
<feature type="transmembrane region" description="Helical" evidence="8">
    <location>
        <begin position="397"/>
        <end position="415"/>
    </location>
</feature>
<name>A0A0D8FUK7_9ACTN</name>
<dbReference type="InterPro" id="IPR036259">
    <property type="entry name" value="MFS_trans_sf"/>
</dbReference>
<feature type="transmembrane region" description="Helical" evidence="8">
    <location>
        <begin position="102"/>
        <end position="122"/>
    </location>
</feature>
<dbReference type="Gene3D" id="1.20.1720.10">
    <property type="entry name" value="Multidrug resistance protein D"/>
    <property type="match status" value="1"/>
</dbReference>
<feature type="transmembrane region" description="Helical" evidence="8">
    <location>
        <begin position="341"/>
        <end position="361"/>
    </location>
</feature>
<dbReference type="Pfam" id="PF07690">
    <property type="entry name" value="MFS_1"/>
    <property type="match status" value="1"/>
</dbReference>
<evidence type="ECO:0000256" key="8">
    <source>
        <dbReference type="SAM" id="Phobius"/>
    </source>
</evidence>
<feature type="transmembrane region" description="Helical" evidence="8">
    <location>
        <begin position="445"/>
        <end position="465"/>
    </location>
</feature>
<evidence type="ECO:0000256" key="2">
    <source>
        <dbReference type="ARBA" id="ARBA00022448"/>
    </source>
</evidence>
<evidence type="ECO:0000313" key="11">
    <source>
        <dbReference type="Proteomes" id="UP000032336"/>
    </source>
</evidence>
<dbReference type="Gene3D" id="1.20.1250.20">
    <property type="entry name" value="MFS general substrate transporter like domains"/>
    <property type="match status" value="1"/>
</dbReference>
<dbReference type="GeneID" id="78373380"/>
<evidence type="ECO:0000313" key="10">
    <source>
        <dbReference type="EMBL" id="KJE75937.1"/>
    </source>
</evidence>
<comment type="caution">
    <text evidence="10">The sequence shown here is derived from an EMBL/GenBank/DDBJ whole genome shotgun (WGS) entry which is preliminary data.</text>
</comment>
<proteinExistence type="predicted"/>
<dbReference type="EMBL" id="JXUW01000025">
    <property type="protein sequence ID" value="KJE75937.1"/>
    <property type="molecule type" value="Genomic_DNA"/>
</dbReference>
<keyword evidence="5 8" id="KW-1133">Transmembrane helix</keyword>
<evidence type="ECO:0000256" key="3">
    <source>
        <dbReference type="ARBA" id="ARBA00022475"/>
    </source>
</evidence>
<evidence type="ECO:0000256" key="5">
    <source>
        <dbReference type="ARBA" id="ARBA00022989"/>
    </source>
</evidence>
<dbReference type="PANTHER" id="PTHR42718:SF46">
    <property type="entry name" value="BLR6921 PROTEIN"/>
    <property type="match status" value="1"/>
</dbReference>
<keyword evidence="2" id="KW-0813">Transport</keyword>
<feature type="transmembrane region" description="Helical" evidence="8">
    <location>
        <begin position="546"/>
        <end position="563"/>
    </location>
</feature>
<organism evidence="10 11">
    <name type="scientific">Ferrimicrobium acidiphilum DSM 19497</name>
    <dbReference type="NCBI Taxonomy" id="1121877"/>
    <lineage>
        <taxon>Bacteria</taxon>
        <taxon>Bacillati</taxon>
        <taxon>Actinomycetota</taxon>
        <taxon>Acidimicrobiia</taxon>
        <taxon>Acidimicrobiales</taxon>
        <taxon>Acidimicrobiaceae</taxon>
        <taxon>Ferrimicrobium</taxon>
    </lineage>
</organism>
<dbReference type="GO" id="GO:0005886">
    <property type="term" value="C:plasma membrane"/>
    <property type="evidence" value="ECO:0007669"/>
    <property type="project" value="UniProtKB-SubCell"/>
</dbReference>
<comment type="subcellular location">
    <subcellularLocation>
        <location evidence="1">Cell membrane</location>
        <topology evidence="1">Multi-pass membrane protein</topology>
    </subcellularLocation>
</comment>
<feature type="transmembrane region" description="Helical" evidence="8">
    <location>
        <begin position="301"/>
        <end position="329"/>
    </location>
</feature>
<gene>
    <name evidence="10" type="primary">qacA3</name>
    <name evidence="10" type="ORF">FEAC_23310</name>
</gene>
<reference evidence="10 11" key="1">
    <citation type="submission" date="2015-01" db="EMBL/GenBank/DDBJ databases">
        <title>Draft genome of the acidophilic iron oxidizer Ferrimicrobium acidiphilum strain T23.</title>
        <authorList>
            <person name="Poehlein A."/>
            <person name="Eisen S."/>
            <person name="Schloemann M."/>
            <person name="Johnson B.D."/>
            <person name="Daniel R."/>
            <person name="Muehling M."/>
        </authorList>
    </citation>
    <scope>NUCLEOTIDE SEQUENCE [LARGE SCALE GENOMIC DNA]</scope>
    <source>
        <strain evidence="10 11">T23</strain>
    </source>
</reference>
<dbReference type="RefSeq" id="WP_081901151.1">
    <property type="nucleotide sequence ID" value="NZ_JQKF01000021.1"/>
</dbReference>
<dbReference type="GO" id="GO:0022857">
    <property type="term" value="F:transmembrane transporter activity"/>
    <property type="evidence" value="ECO:0007669"/>
    <property type="project" value="InterPro"/>
</dbReference>
<keyword evidence="11" id="KW-1185">Reference proteome</keyword>
<feature type="transmembrane region" description="Helical" evidence="8">
    <location>
        <begin position="28"/>
        <end position="51"/>
    </location>
</feature>
<keyword evidence="4 8" id="KW-0812">Transmembrane</keyword>
<feature type="region of interest" description="Disordered" evidence="7">
    <location>
        <begin position="571"/>
        <end position="617"/>
    </location>
</feature>
<feature type="compositionally biased region" description="Low complexity" evidence="7">
    <location>
        <begin position="590"/>
        <end position="602"/>
    </location>
</feature>
<protein>
    <submittedName>
        <fullName evidence="10">Antiseptic resistance protein</fullName>
    </submittedName>
</protein>
<dbReference type="PATRIC" id="fig|1121877.4.peg.2594"/>
<dbReference type="PROSITE" id="PS50850">
    <property type="entry name" value="MFS"/>
    <property type="match status" value="1"/>
</dbReference>
<feature type="transmembrane region" description="Helical" evidence="8">
    <location>
        <begin position="128"/>
        <end position="152"/>
    </location>
</feature>
<accession>A0A0D8FUK7</accession>
<dbReference type="InterPro" id="IPR020846">
    <property type="entry name" value="MFS_dom"/>
</dbReference>
<sequence>MSANQTAPEKKSLRERSFKITEHPRYKWVVLSNTTLGILMATINSSIVLISLPEIFNGIKLNPLAPQNTSYFLWVLMGYLVVTAVMVVSFGRLGDMYGRARMYNMGFAAFTIFSILLSITWMHGSGGALWLIAMRLGQGLGGALLMANSAALLTDAFPSTQRGLALGINNVAAIAGSFLGLIMGGLLAPISWRAVFLVSVPFGLIGTVWAYLMLHDLGKKTKARIDFIGNLVFAIGLISILVGITYGLQPYGGHTMGWTNPGVLAALIGGVLTLVSFVAIELKRPEPMMNVRLFRIRPYSAGNLASLLASLGRGGMMFILIIWLQGIWLPEHGYSYSSTPLWAGIYLVPLTIGFLVAGPVSGYLSDHFGARPFATGGMVVAALSFILLIYLPVNFSYPVFAALLLLNGLAMGLFASPNRAGIMNSLPVNERGVGAGMAATFQNSAMVLSIGVFFTLMIFGLQAYLPHALLTGLTHQHVPFQVAKGISALPPVSLLFAAFLGYNPIAKLIGSSILSKLPSKNSHYLTGRIYFPNLISHPFGHGLTEAFIFAAIACLVAAVASWLRGGKYTASDIDPSSPSNEEYERELQGSSPSTAAPVSAASRTQGLDPGSRGLTSD</sequence>
<evidence type="ECO:0000256" key="6">
    <source>
        <dbReference type="ARBA" id="ARBA00023136"/>
    </source>
</evidence>
<feature type="transmembrane region" description="Helical" evidence="8">
    <location>
        <begin position="164"/>
        <end position="188"/>
    </location>
</feature>
<keyword evidence="6 8" id="KW-0472">Membrane</keyword>
<keyword evidence="3" id="KW-1003">Cell membrane</keyword>
<dbReference type="Proteomes" id="UP000032336">
    <property type="component" value="Unassembled WGS sequence"/>
</dbReference>
<dbReference type="PANTHER" id="PTHR42718">
    <property type="entry name" value="MAJOR FACILITATOR SUPERFAMILY MULTIDRUG TRANSPORTER MFSC"/>
    <property type="match status" value="1"/>
</dbReference>
<dbReference type="InterPro" id="IPR011701">
    <property type="entry name" value="MFS"/>
</dbReference>
<evidence type="ECO:0000259" key="9">
    <source>
        <dbReference type="PROSITE" id="PS50850"/>
    </source>
</evidence>
<evidence type="ECO:0000256" key="1">
    <source>
        <dbReference type="ARBA" id="ARBA00004651"/>
    </source>
</evidence>
<evidence type="ECO:0000256" key="4">
    <source>
        <dbReference type="ARBA" id="ARBA00022692"/>
    </source>
</evidence>
<dbReference type="AlphaFoldDB" id="A0A0D8FUK7"/>